<proteinExistence type="predicted"/>
<dbReference type="Proteomes" id="UP000644441">
    <property type="component" value="Unassembled WGS sequence"/>
</dbReference>
<dbReference type="EMBL" id="ARXR01000008">
    <property type="protein sequence ID" value="MBF5052834.1"/>
    <property type="molecule type" value="Genomic_DNA"/>
</dbReference>
<protein>
    <submittedName>
        <fullName evidence="1">Transcriptional modulator of MazE/toxin MazF</fullName>
    </submittedName>
</protein>
<dbReference type="InterPro" id="IPR003477">
    <property type="entry name" value="PemK-like"/>
</dbReference>
<dbReference type="PANTHER" id="PTHR33988">
    <property type="entry name" value="ENDORIBONUCLEASE MAZF-RELATED"/>
    <property type="match status" value="1"/>
</dbReference>
<evidence type="ECO:0000313" key="2">
    <source>
        <dbReference type="Proteomes" id="UP000644441"/>
    </source>
</evidence>
<organism evidence="1 2">
    <name type="scientific">Alloalcanivorax venustensis ISO4</name>
    <dbReference type="NCBI Taxonomy" id="1177184"/>
    <lineage>
        <taxon>Bacteria</taxon>
        <taxon>Pseudomonadati</taxon>
        <taxon>Pseudomonadota</taxon>
        <taxon>Gammaproteobacteria</taxon>
        <taxon>Oceanospirillales</taxon>
        <taxon>Alcanivoracaceae</taxon>
        <taxon>Alloalcanivorax</taxon>
    </lineage>
</organism>
<comment type="caution">
    <text evidence="1">The sequence shown here is derived from an EMBL/GenBank/DDBJ whole genome shotgun (WGS) entry which is preliminary data.</text>
</comment>
<dbReference type="RefSeq" id="WP_142948458.1">
    <property type="nucleotide sequence ID" value="NZ_ARXR01000008.1"/>
</dbReference>
<keyword evidence="2" id="KW-1185">Reference proteome</keyword>
<reference evidence="1 2" key="1">
    <citation type="submission" date="2012-09" db="EMBL/GenBank/DDBJ databases">
        <title>Genome Sequence of alkane-degrading Bacterium Alcanivorax venustensis ISO4.</title>
        <authorList>
            <person name="Lai Q."/>
            <person name="Shao Z."/>
        </authorList>
    </citation>
    <scope>NUCLEOTIDE SEQUENCE [LARGE SCALE GENOMIC DNA]</scope>
    <source>
        <strain evidence="1 2">ISO4</strain>
    </source>
</reference>
<evidence type="ECO:0000313" key="1">
    <source>
        <dbReference type="EMBL" id="MBF5052834.1"/>
    </source>
</evidence>
<sequence>MAYIPRKGDIVRLNFDPVAGHEQAKQRPALVVSPQAVHETFGLCWVLPITTRVRGTAFEIPVTGGETSGVVLTQQIRTVDFRARGAEFIEAAGEQTREQALHAVRMILG</sequence>
<dbReference type="Pfam" id="PF02452">
    <property type="entry name" value="PemK_toxin"/>
    <property type="match status" value="1"/>
</dbReference>
<gene>
    <name evidence="1" type="ORF">ISO4_01436</name>
</gene>
<accession>A0ABS0AFG9</accession>
<dbReference type="InterPro" id="IPR011067">
    <property type="entry name" value="Plasmid_toxin/cell-grow_inhib"/>
</dbReference>
<dbReference type="SUPFAM" id="SSF50118">
    <property type="entry name" value="Cell growth inhibitor/plasmid maintenance toxic component"/>
    <property type="match status" value="1"/>
</dbReference>
<dbReference type="PANTHER" id="PTHR33988:SF3">
    <property type="entry name" value="ENDORIBONUCLEASE TOXIN CHPB-RELATED"/>
    <property type="match status" value="1"/>
</dbReference>
<name>A0ABS0AFG9_9GAMM</name>
<dbReference type="Gene3D" id="2.30.30.110">
    <property type="match status" value="1"/>
</dbReference>